<proteinExistence type="predicted"/>
<name>A0AAW0GV15_9APHY</name>
<feature type="region of interest" description="Disordered" evidence="1">
    <location>
        <begin position="345"/>
        <end position="440"/>
    </location>
</feature>
<protein>
    <submittedName>
        <fullName evidence="2">Uncharacterized protein</fullName>
    </submittedName>
</protein>
<feature type="compositionally biased region" description="Low complexity" evidence="1">
    <location>
        <begin position="81"/>
        <end position="97"/>
    </location>
</feature>
<dbReference type="AlphaFoldDB" id="A0AAW0GV15"/>
<feature type="compositionally biased region" description="Polar residues" evidence="1">
    <location>
        <begin position="430"/>
        <end position="440"/>
    </location>
</feature>
<gene>
    <name evidence="2" type="ORF">QCA50_002280</name>
</gene>
<feature type="compositionally biased region" description="Polar residues" evidence="1">
    <location>
        <begin position="473"/>
        <end position="496"/>
    </location>
</feature>
<feature type="region of interest" description="Disordered" evidence="1">
    <location>
        <begin position="78"/>
        <end position="127"/>
    </location>
</feature>
<sequence>MICEFEDGEVKLFPPDMYPAKRQEYLDNSPNFDVYLPMSLPTRAPTDWFQRCIERSKKARISQTKGLPAYRPFVHPRMSGALSSRSPSSPRLRSSSALPPPTTVASSSRASTIQTDDASSSRAKRVRHPVLKIKLPPSCALVRAGITRKSKLRNNSAFGCPIPKEVEALRDYEVPSWVRAEIPAASTSQAQAMSTAVATPPRLPTPESNESVPTVMNGDSNHDDDLEDTNVTHQEPEVCVSPPVARFSTSSVPPAVAEGERNALTARQQSPELEYEDDIRDEEVDQLEPSDDENSMTRNASTPVPSQIPRAQTQETTPDDDYRHRYQHQDLVPIKLHFNYPPLDLSRGTQRHEDENVVSPGLPDPPTRLPVVVQPPGSRPGSRLETNNQPTPVDNIMRPTISPTESFSRWIHSSPPASPAPTNNNDHHPTQSCASNSSSHVPTIFSAEGVQLEDYLVKQELIRSLSPPLTRRMSITSDTPSLTRSSIAPSVVSQPTHSHESPLMKFLGGLDEPMYHVFGVMQRLGFTSDSRLNALARSREFWPQVAAEIQTVGTLAEWILVKEGLEARARRLEKAVAS</sequence>
<feature type="compositionally biased region" description="Polar residues" evidence="1">
    <location>
        <begin position="103"/>
        <end position="121"/>
    </location>
</feature>
<feature type="compositionally biased region" description="Polar residues" evidence="1">
    <location>
        <begin position="206"/>
        <end position="219"/>
    </location>
</feature>
<feature type="region of interest" description="Disordered" evidence="1">
    <location>
        <begin position="472"/>
        <end position="498"/>
    </location>
</feature>
<feature type="compositionally biased region" description="Polar residues" evidence="1">
    <location>
        <begin position="296"/>
        <end position="316"/>
    </location>
</feature>
<evidence type="ECO:0000313" key="2">
    <source>
        <dbReference type="EMBL" id="KAK7695090.1"/>
    </source>
</evidence>
<evidence type="ECO:0000256" key="1">
    <source>
        <dbReference type="SAM" id="MobiDB-lite"/>
    </source>
</evidence>
<feature type="region of interest" description="Disordered" evidence="1">
    <location>
        <begin position="186"/>
        <end position="323"/>
    </location>
</feature>
<organism evidence="2 3">
    <name type="scientific">Cerrena zonata</name>
    <dbReference type="NCBI Taxonomy" id="2478898"/>
    <lineage>
        <taxon>Eukaryota</taxon>
        <taxon>Fungi</taxon>
        <taxon>Dikarya</taxon>
        <taxon>Basidiomycota</taxon>
        <taxon>Agaricomycotina</taxon>
        <taxon>Agaricomycetes</taxon>
        <taxon>Polyporales</taxon>
        <taxon>Cerrenaceae</taxon>
        <taxon>Cerrena</taxon>
    </lineage>
</organism>
<keyword evidence="3" id="KW-1185">Reference proteome</keyword>
<feature type="compositionally biased region" description="Low complexity" evidence="1">
    <location>
        <begin position="186"/>
        <end position="199"/>
    </location>
</feature>
<dbReference type="EMBL" id="JASBNA010000002">
    <property type="protein sequence ID" value="KAK7695090.1"/>
    <property type="molecule type" value="Genomic_DNA"/>
</dbReference>
<comment type="caution">
    <text evidence="2">The sequence shown here is derived from an EMBL/GenBank/DDBJ whole genome shotgun (WGS) entry which is preliminary data.</text>
</comment>
<accession>A0AAW0GV15</accession>
<dbReference type="Proteomes" id="UP001385951">
    <property type="component" value="Unassembled WGS sequence"/>
</dbReference>
<evidence type="ECO:0000313" key="3">
    <source>
        <dbReference type="Proteomes" id="UP001385951"/>
    </source>
</evidence>
<reference evidence="2 3" key="1">
    <citation type="submission" date="2022-09" db="EMBL/GenBank/DDBJ databases">
        <authorList>
            <person name="Palmer J.M."/>
        </authorList>
    </citation>
    <scope>NUCLEOTIDE SEQUENCE [LARGE SCALE GENOMIC DNA]</scope>
    <source>
        <strain evidence="2 3">DSM 7382</strain>
    </source>
</reference>
<feature type="compositionally biased region" description="Acidic residues" evidence="1">
    <location>
        <begin position="273"/>
        <end position="294"/>
    </location>
</feature>